<dbReference type="GO" id="GO:0031110">
    <property type="term" value="P:regulation of microtubule polymerization or depolymerization"/>
    <property type="evidence" value="ECO:0007669"/>
    <property type="project" value="TreeGrafter"/>
</dbReference>
<dbReference type="GO" id="GO:0000278">
    <property type="term" value="P:mitotic cell cycle"/>
    <property type="evidence" value="ECO:0007669"/>
    <property type="project" value="TreeGrafter"/>
</dbReference>
<dbReference type="InterPro" id="IPR042031">
    <property type="entry name" value="SKA1_MBD_sf"/>
</dbReference>
<comment type="similarity">
    <text evidence="1">Belongs to the SKA1 family.</text>
</comment>
<dbReference type="GO" id="GO:0051301">
    <property type="term" value="P:cell division"/>
    <property type="evidence" value="ECO:0007669"/>
    <property type="project" value="InterPro"/>
</dbReference>
<dbReference type="Pfam" id="PF07160">
    <property type="entry name" value="SKA1"/>
    <property type="match status" value="1"/>
</dbReference>
<evidence type="ECO:0000313" key="5">
    <source>
        <dbReference type="EMBL" id="TRY70394.1"/>
    </source>
</evidence>
<evidence type="ECO:0000256" key="2">
    <source>
        <dbReference type="ARBA" id="ARBA00047182"/>
    </source>
</evidence>
<dbReference type="EMBL" id="VCGU01000009">
    <property type="protein sequence ID" value="TRY70394.1"/>
    <property type="molecule type" value="Genomic_DNA"/>
</dbReference>
<sequence length="268" mass="30144">MSDLPVPGSVADLRAHMEARLSLCSNLVSLAQDGHPPSTVAVLNSLALALAQMKQSLRENRGLLQSWREEQAKAAALLKLMSEKKLIIDSITQKLPECPYLPQNKIAQGQTQAKTQIKTQNGHSQPPTKKGPLVRKEKPTTIVKDAVSYLTLQEFDAIPKYMLGRLSYEAINQAIDDYNQALKDKYEFYGKGFQSMSSMKDKKRYKEMKALETKETRGFQFLVSEDLKSTTHLKSESARKSIFTILRHFKRVKEVRGPGSILRYCALG</sequence>
<evidence type="ECO:0000256" key="4">
    <source>
        <dbReference type="SAM" id="MobiDB-lite"/>
    </source>
</evidence>
<dbReference type="GO" id="GO:0005876">
    <property type="term" value="C:spindle microtubule"/>
    <property type="evidence" value="ECO:0007669"/>
    <property type="project" value="TreeGrafter"/>
</dbReference>
<feature type="compositionally biased region" description="Polar residues" evidence="4">
    <location>
        <begin position="109"/>
        <end position="127"/>
    </location>
</feature>
<dbReference type="PANTHER" id="PTHR28573:SF1">
    <property type="entry name" value="SPINDLE AND KINETOCHORE-ASSOCIATED PROTEIN 1"/>
    <property type="match status" value="1"/>
</dbReference>
<reference evidence="5 6" key="1">
    <citation type="journal article" date="2018" name="Nat. Ecol. Evol.">
        <title>Genomic signatures of mitonuclear coevolution across populations of Tigriopus californicus.</title>
        <authorList>
            <person name="Barreto F.S."/>
            <person name="Watson E.T."/>
            <person name="Lima T.G."/>
            <person name="Willett C.S."/>
            <person name="Edmands S."/>
            <person name="Li W."/>
            <person name="Burton R.S."/>
        </authorList>
    </citation>
    <scope>NUCLEOTIDE SEQUENCE [LARGE SCALE GENOMIC DNA]</scope>
    <source>
        <strain evidence="5 6">San Diego</strain>
    </source>
</reference>
<dbReference type="AlphaFoldDB" id="A0A553NY88"/>
<evidence type="ECO:0000256" key="1">
    <source>
        <dbReference type="ARBA" id="ARBA00006836"/>
    </source>
</evidence>
<protein>
    <recommendedName>
        <fullName evidence="2">SKA complex subunit 1</fullName>
    </recommendedName>
    <alternativeName>
        <fullName evidence="3">Spindle and kinetochore-associated protein 1</fullName>
    </alternativeName>
</protein>
<evidence type="ECO:0000256" key="3">
    <source>
        <dbReference type="ARBA" id="ARBA00047202"/>
    </source>
</evidence>
<dbReference type="Gene3D" id="1.10.10.1890">
    <property type="entry name" value="Ska1 microtubule binding domain-like"/>
    <property type="match status" value="1"/>
</dbReference>
<gene>
    <name evidence="5" type="ORF">TCAL_13201</name>
</gene>
<keyword evidence="6" id="KW-1185">Reference proteome</keyword>
<feature type="region of interest" description="Disordered" evidence="4">
    <location>
        <begin position="109"/>
        <end position="137"/>
    </location>
</feature>
<dbReference type="OMA" id="MEHINDK"/>
<dbReference type="Proteomes" id="UP000318571">
    <property type="component" value="Chromosome 9"/>
</dbReference>
<dbReference type="STRING" id="6832.A0A553NY88"/>
<dbReference type="PANTHER" id="PTHR28573">
    <property type="entry name" value="SPINDLE AND KINETOCHORE-ASSOCIATED PROTEIN 1"/>
    <property type="match status" value="1"/>
</dbReference>
<evidence type="ECO:0000313" key="6">
    <source>
        <dbReference type="Proteomes" id="UP000318571"/>
    </source>
</evidence>
<name>A0A553NY88_TIGCA</name>
<comment type="caution">
    <text evidence="5">The sequence shown here is derived from an EMBL/GenBank/DDBJ whole genome shotgun (WGS) entry which is preliminary data.</text>
</comment>
<proteinExistence type="inferred from homology"/>
<dbReference type="OrthoDB" id="5962at2759"/>
<dbReference type="GO" id="GO:0000940">
    <property type="term" value="C:outer kinetochore"/>
    <property type="evidence" value="ECO:0007669"/>
    <property type="project" value="TreeGrafter"/>
</dbReference>
<accession>A0A553NY88</accession>
<dbReference type="GO" id="GO:0008017">
    <property type="term" value="F:microtubule binding"/>
    <property type="evidence" value="ECO:0007669"/>
    <property type="project" value="InterPro"/>
</dbReference>
<dbReference type="GO" id="GO:0072686">
    <property type="term" value="C:mitotic spindle"/>
    <property type="evidence" value="ECO:0007669"/>
    <property type="project" value="TreeGrafter"/>
</dbReference>
<organism evidence="5 6">
    <name type="scientific">Tigriopus californicus</name>
    <name type="common">Marine copepod</name>
    <dbReference type="NCBI Taxonomy" id="6832"/>
    <lineage>
        <taxon>Eukaryota</taxon>
        <taxon>Metazoa</taxon>
        <taxon>Ecdysozoa</taxon>
        <taxon>Arthropoda</taxon>
        <taxon>Crustacea</taxon>
        <taxon>Multicrustacea</taxon>
        <taxon>Hexanauplia</taxon>
        <taxon>Copepoda</taxon>
        <taxon>Harpacticoida</taxon>
        <taxon>Harpacticidae</taxon>
        <taxon>Tigriopus</taxon>
    </lineage>
</organism>
<dbReference type="GO" id="GO:0007059">
    <property type="term" value="P:chromosome segregation"/>
    <property type="evidence" value="ECO:0007669"/>
    <property type="project" value="InterPro"/>
</dbReference>
<dbReference type="InterPro" id="IPR009829">
    <property type="entry name" value="SKA1"/>
</dbReference>